<protein>
    <recommendedName>
        <fullName evidence="4">Secreted protein</fullName>
    </recommendedName>
</protein>
<dbReference type="PROSITE" id="PS51318">
    <property type="entry name" value="TAT"/>
    <property type="match status" value="1"/>
</dbReference>
<reference evidence="2 3" key="1">
    <citation type="submission" date="2021-08" db="EMBL/GenBank/DDBJ databases">
        <title>WGS of actinomycetes from Thailand.</title>
        <authorList>
            <person name="Thawai C."/>
        </authorList>
    </citation>
    <scope>NUCLEOTIDE SEQUENCE [LARGE SCALE GENOMIC DNA]</scope>
    <source>
        <strain evidence="2 3">PLK6-54</strain>
    </source>
</reference>
<keyword evidence="3" id="KW-1185">Reference proteome</keyword>
<name>A0ABS7QAP5_9ACTN</name>
<dbReference type="Proteomes" id="UP000778578">
    <property type="component" value="Unassembled WGS sequence"/>
</dbReference>
<organism evidence="2 3">
    <name type="scientific">Actinacidiphila acidipaludis</name>
    <dbReference type="NCBI Taxonomy" id="2873382"/>
    <lineage>
        <taxon>Bacteria</taxon>
        <taxon>Bacillati</taxon>
        <taxon>Actinomycetota</taxon>
        <taxon>Actinomycetes</taxon>
        <taxon>Kitasatosporales</taxon>
        <taxon>Streptomycetaceae</taxon>
        <taxon>Actinacidiphila</taxon>
    </lineage>
</organism>
<evidence type="ECO:0000256" key="1">
    <source>
        <dbReference type="SAM" id="MobiDB-lite"/>
    </source>
</evidence>
<dbReference type="SUPFAM" id="SSF89372">
    <property type="entry name" value="Fucose-specific lectin"/>
    <property type="match status" value="1"/>
</dbReference>
<dbReference type="EMBL" id="JAINZZ010000023">
    <property type="protein sequence ID" value="MBY8879799.1"/>
    <property type="molecule type" value="Genomic_DNA"/>
</dbReference>
<evidence type="ECO:0000313" key="2">
    <source>
        <dbReference type="EMBL" id="MBY8879799.1"/>
    </source>
</evidence>
<evidence type="ECO:0008006" key="4">
    <source>
        <dbReference type="Google" id="ProtNLM"/>
    </source>
</evidence>
<comment type="caution">
    <text evidence="2">The sequence shown here is derived from an EMBL/GenBank/DDBJ whole genome shotgun (WGS) entry which is preliminary data.</text>
</comment>
<gene>
    <name evidence="2" type="ORF">K7862_19455</name>
</gene>
<evidence type="ECO:0000313" key="3">
    <source>
        <dbReference type="Proteomes" id="UP000778578"/>
    </source>
</evidence>
<dbReference type="Gene3D" id="2.115.10.10">
    <property type="entry name" value="Tachylectin 2"/>
    <property type="match status" value="1"/>
</dbReference>
<dbReference type="RefSeq" id="WP_222964188.1">
    <property type="nucleotide sequence ID" value="NZ_JAINZZ010000023.1"/>
</dbReference>
<dbReference type="InterPro" id="IPR006311">
    <property type="entry name" value="TAT_signal"/>
</dbReference>
<proteinExistence type="predicted"/>
<accession>A0ABS7QAP5</accession>
<sequence>MTPRPNEATTAPASARTSVRAGRGTTRRPRAASRMRLLAASAAAALALPLAAALPAGAATPHATPGVFIWQGAVPTLYGGADPAADSYQVQLPSSVQGPVSAVLAFAPNQFPSGTGTAAVAAHLHSTCAVGDGPYQPCAWQGGPSDRADLNGFLRLQLPTTDAAASLLYRVRIAADAGTLPADRLVGGWMELSGADGTVIGDGVSEFGYSGGLPPADRRGQLYAVDTAGVLWRYESTGNSSVPLRPRVKIGRGWDAYDAITPLGSTTADGSGDVVARDRNGVLWYYQASWNSAEPFRPRVRIGAGWDIYTSVVGTGTRVAFPGQGDGLVARDKQGVLWYYQRSQSGDRGFEPRVRVGAGWNVYNALSTYGNGIVARTTDGHLRSYTRSSVWEGPVFQAPVDAGGSGWSGYTAFAPLAVSGTDPDALAARDASGRLWLLSDQAGTPQIPADPHLVGGGWNIYTKLF</sequence>
<feature type="compositionally biased region" description="Polar residues" evidence="1">
    <location>
        <begin position="7"/>
        <end position="17"/>
    </location>
</feature>
<feature type="region of interest" description="Disordered" evidence="1">
    <location>
        <begin position="1"/>
        <end position="30"/>
    </location>
</feature>